<protein>
    <recommendedName>
        <fullName evidence="3">Transposase</fullName>
    </recommendedName>
</protein>
<sequence>MYKTIPIKASFTEEEKAFWVDQCKNSNSLINCAIYHTRQTHYDRLSSMDNAFTTYWVGDELRFGWKTYKCHITYPQLDKVLKENPHYKAVAAQAAQQTLQAVGESINSYNKLVDLYYQGEVDRPMNPNGNSPETQERSILEQINSLRREDETLYNILAVDVWALAKTMDEFHPGFWAAFMKNREKALKRFIAETVKNKPKDDERPPFLR</sequence>
<reference evidence="1 2" key="1">
    <citation type="submission" date="2024-09" db="EMBL/GenBank/DDBJ databases">
        <title>Floridaenema gen nov. (Aerosakkonemataceae, Aerosakkonematales ord. nov., Cyanobacteria) from benthic tropical and subtropical fresh waters, with the description of four new species.</title>
        <authorList>
            <person name="Moretto J.A."/>
            <person name="Berthold D.E."/>
            <person name="Lefler F.W."/>
            <person name="Huang I.-S."/>
            <person name="Laughinghouse H. IV."/>
        </authorList>
    </citation>
    <scope>NUCLEOTIDE SEQUENCE [LARGE SCALE GENOMIC DNA]</scope>
    <source>
        <strain evidence="1 2">BLCC-F46</strain>
    </source>
</reference>
<evidence type="ECO:0008006" key="3">
    <source>
        <dbReference type="Google" id="ProtNLM"/>
    </source>
</evidence>
<gene>
    <name evidence="1" type="ORF">ACE1CC_33390</name>
</gene>
<evidence type="ECO:0000313" key="1">
    <source>
        <dbReference type="EMBL" id="MFB2881772.1"/>
    </source>
</evidence>
<evidence type="ECO:0000313" key="2">
    <source>
        <dbReference type="Proteomes" id="UP001576774"/>
    </source>
</evidence>
<comment type="caution">
    <text evidence="1">The sequence shown here is derived from an EMBL/GenBank/DDBJ whole genome shotgun (WGS) entry which is preliminary data.</text>
</comment>
<dbReference type="EMBL" id="JBHFNQ010000244">
    <property type="protein sequence ID" value="MFB2881772.1"/>
    <property type="molecule type" value="Genomic_DNA"/>
</dbReference>
<name>A0ABV4XHD0_9CYAN</name>
<dbReference type="Proteomes" id="UP001576774">
    <property type="component" value="Unassembled WGS sequence"/>
</dbReference>
<dbReference type="RefSeq" id="WP_413274741.1">
    <property type="nucleotide sequence ID" value="NZ_JBHFNQ010000244.1"/>
</dbReference>
<accession>A0ABV4XHD0</accession>
<proteinExistence type="predicted"/>
<keyword evidence="2" id="KW-1185">Reference proteome</keyword>
<organism evidence="1 2">
    <name type="scientific">Floridaenema aerugineum BLCC-F46</name>
    <dbReference type="NCBI Taxonomy" id="3153654"/>
    <lineage>
        <taxon>Bacteria</taxon>
        <taxon>Bacillati</taxon>
        <taxon>Cyanobacteriota</taxon>
        <taxon>Cyanophyceae</taxon>
        <taxon>Oscillatoriophycideae</taxon>
        <taxon>Aerosakkonematales</taxon>
        <taxon>Aerosakkonemataceae</taxon>
        <taxon>Floridanema</taxon>
        <taxon>Floridanema aerugineum</taxon>
    </lineage>
</organism>